<proteinExistence type="predicted"/>
<name>A0A1C2I7V2_ACITH</name>
<keyword evidence="2" id="KW-1185">Reference proteome</keyword>
<organism evidence="1 2">
    <name type="scientific">Acidithiobacillus thiooxidans</name>
    <name type="common">Thiobacillus thiooxidans</name>
    <dbReference type="NCBI Taxonomy" id="930"/>
    <lineage>
        <taxon>Bacteria</taxon>
        <taxon>Pseudomonadati</taxon>
        <taxon>Pseudomonadota</taxon>
        <taxon>Acidithiobacillia</taxon>
        <taxon>Acidithiobacillales</taxon>
        <taxon>Acidithiobacillaceae</taxon>
        <taxon>Acidithiobacillus</taxon>
    </lineage>
</organism>
<dbReference type="RefSeq" id="WP_065980294.1">
    <property type="nucleotide sequence ID" value="NZ_LWRY01000118.1"/>
</dbReference>
<accession>A0A1C2I7V2</accession>
<dbReference type="Proteomes" id="UP000095008">
    <property type="component" value="Unassembled WGS sequence"/>
</dbReference>
<dbReference type="EMBL" id="LWRY01000118">
    <property type="protein sequence ID" value="OCX72062.1"/>
    <property type="molecule type" value="Genomic_DNA"/>
</dbReference>
<dbReference type="Pfam" id="PF07505">
    <property type="entry name" value="DUF5131"/>
    <property type="match status" value="1"/>
</dbReference>
<comment type="caution">
    <text evidence="1">The sequence shown here is derived from an EMBL/GenBank/DDBJ whole genome shotgun (WGS) entry which is preliminary data.</text>
</comment>
<dbReference type="GeneID" id="60695992"/>
<dbReference type="InterPro" id="IPR011101">
    <property type="entry name" value="DUF5131"/>
</dbReference>
<evidence type="ECO:0000313" key="2">
    <source>
        <dbReference type="Proteomes" id="UP000095008"/>
    </source>
</evidence>
<reference evidence="1" key="1">
    <citation type="journal article" date="2016" name="Int. J. Mol. Sci.">
        <title>Comparative genomics of the extreme acidophile Acidithiobacillus thiooxidans reveals intraspecific divergence and niche adaptation.</title>
        <authorList>
            <person name="Zhang X."/>
            <person name="Feng X."/>
            <person name="Tao J."/>
            <person name="Ma L."/>
            <person name="Xiao Y."/>
            <person name="Liang Y."/>
            <person name="Liu X."/>
            <person name="Yin H."/>
        </authorList>
    </citation>
    <scope>NUCLEOTIDE SEQUENCE [LARGE SCALE GENOMIC DNA]</scope>
    <source>
        <strain evidence="1">DXS-W</strain>
    </source>
</reference>
<evidence type="ECO:0008006" key="3">
    <source>
        <dbReference type="Google" id="ProtNLM"/>
    </source>
</evidence>
<protein>
    <recommendedName>
        <fullName evidence="3">Phage Gp37Gp68</fullName>
    </recommendedName>
</protein>
<evidence type="ECO:0000313" key="1">
    <source>
        <dbReference type="EMBL" id="OCX72062.1"/>
    </source>
</evidence>
<sequence length="362" mass="41037">MADKTGIAWTNATWNPVTGCAKVSQGCKHCYAEREWARLSANPKAVSYYGRAFTDVACHEDRLDQPLRWKKPRMIFVNSMSDLFHEAVPDDFIDRVFAVMAMAEQHVFQVLTKRPERMMEWFAAGYDNREHAVGQAMREIAAARGLDIAGIPEWPLPNVWLGVSAEDQETADARIPLLLQTPAALRWVSAEPLLGPIDFEAVPVGMFGPLRPYQASVTTFNQRIKWVVAGGESGFGSNVRPMHPDWVASIQEQCEQAKVPFFFKQWGEWLPLNQMTPEYAARLYRSNRPAKDGEDQNELDDEYGTHCIVPQKVIIHNGQVFSVEDPRSFEQDFFGTRSIFRVGKKAAGCLLNGREWQTWPTV</sequence>
<dbReference type="OrthoDB" id="9787478at2"/>
<gene>
    <name evidence="1" type="ORF">A6M23_10425</name>
</gene>
<dbReference type="AlphaFoldDB" id="A0A1C2I7V2"/>